<dbReference type="PANTHER" id="PTHR37534:SF25">
    <property type="entry name" value="ZN(II)2CYS6 TRANSCRIPTION FACTOR (EUROFUNG)"/>
    <property type="match status" value="1"/>
</dbReference>
<dbReference type="GO" id="GO:0000976">
    <property type="term" value="F:transcription cis-regulatory region binding"/>
    <property type="evidence" value="ECO:0007669"/>
    <property type="project" value="TreeGrafter"/>
</dbReference>
<comment type="caution">
    <text evidence="4">The sequence shown here is derived from an EMBL/GenBank/DDBJ whole genome shotgun (WGS) entry which is preliminary data.</text>
</comment>
<feature type="compositionally biased region" description="Low complexity" evidence="3">
    <location>
        <begin position="24"/>
        <end position="37"/>
    </location>
</feature>
<dbReference type="Pfam" id="PF11951">
    <property type="entry name" value="Fungal_trans_2"/>
    <property type="match status" value="1"/>
</dbReference>
<comment type="subcellular location">
    <subcellularLocation>
        <location evidence="1">Nucleus</location>
    </subcellularLocation>
</comment>
<gene>
    <name evidence="4" type="ORF">NA57DRAFT_76746</name>
</gene>
<organism evidence="4 5">
    <name type="scientific">Rhizodiscina lignyota</name>
    <dbReference type="NCBI Taxonomy" id="1504668"/>
    <lineage>
        <taxon>Eukaryota</taxon>
        <taxon>Fungi</taxon>
        <taxon>Dikarya</taxon>
        <taxon>Ascomycota</taxon>
        <taxon>Pezizomycotina</taxon>
        <taxon>Dothideomycetes</taxon>
        <taxon>Pleosporomycetidae</taxon>
        <taxon>Aulographales</taxon>
        <taxon>Rhizodiscinaceae</taxon>
        <taxon>Rhizodiscina</taxon>
    </lineage>
</organism>
<evidence type="ECO:0000256" key="1">
    <source>
        <dbReference type="ARBA" id="ARBA00004123"/>
    </source>
</evidence>
<keyword evidence="5" id="KW-1185">Reference proteome</keyword>
<dbReference type="AlphaFoldDB" id="A0A9P4M4P6"/>
<dbReference type="GO" id="GO:0045944">
    <property type="term" value="P:positive regulation of transcription by RNA polymerase II"/>
    <property type="evidence" value="ECO:0007669"/>
    <property type="project" value="TreeGrafter"/>
</dbReference>
<evidence type="ECO:0000256" key="3">
    <source>
        <dbReference type="SAM" id="MobiDB-lite"/>
    </source>
</evidence>
<feature type="region of interest" description="Disordered" evidence="3">
    <location>
        <begin position="24"/>
        <end position="53"/>
    </location>
</feature>
<accession>A0A9P4M4P6</accession>
<dbReference type="InterPro" id="IPR021858">
    <property type="entry name" value="Fun_TF"/>
</dbReference>
<protein>
    <submittedName>
        <fullName evidence="4">Uncharacterized protein</fullName>
    </submittedName>
</protein>
<dbReference type="PANTHER" id="PTHR37534">
    <property type="entry name" value="TRANSCRIPTIONAL ACTIVATOR PROTEIN UGA3"/>
    <property type="match status" value="1"/>
</dbReference>
<reference evidence="4" key="1">
    <citation type="journal article" date="2020" name="Stud. Mycol.">
        <title>101 Dothideomycetes genomes: a test case for predicting lifestyles and emergence of pathogens.</title>
        <authorList>
            <person name="Haridas S."/>
            <person name="Albert R."/>
            <person name="Binder M."/>
            <person name="Bloem J."/>
            <person name="Labutti K."/>
            <person name="Salamov A."/>
            <person name="Andreopoulos B."/>
            <person name="Baker S."/>
            <person name="Barry K."/>
            <person name="Bills G."/>
            <person name="Bluhm B."/>
            <person name="Cannon C."/>
            <person name="Castanera R."/>
            <person name="Culley D."/>
            <person name="Daum C."/>
            <person name="Ezra D."/>
            <person name="Gonzalez J."/>
            <person name="Henrissat B."/>
            <person name="Kuo A."/>
            <person name="Liang C."/>
            <person name="Lipzen A."/>
            <person name="Lutzoni F."/>
            <person name="Magnuson J."/>
            <person name="Mondo S."/>
            <person name="Nolan M."/>
            <person name="Ohm R."/>
            <person name="Pangilinan J."/>
            <person name="Park H.-J."/>
            <person name="Ramirez L."/>
            <person name="Alfaro M."/>
            <person name="Sun H."/>
            <person name="Tritt A."/>
            <person name="Yoshinaga Y."/>
            <person name="Zwiers L.-H."/>
            <person name="Turgeon B."/>
            <person name="Goodwin S."/>
            <person name="Spatafora J."/>
            <person name="Crous P."/>
            <person name="Grigoriev I."/>
        </authorList>
    </citation>
    <scope>NUCLEOTIDE SEQUENCE</scope>
    <source>
        <strain evidence="4">CBS 133067</strain>
    </source>
</reference>
<dbReference type="GO" id="GO:0003700">
    <property type="term" value="F:DNA-binding transcription factor activity"/>
    <property type="evidence" value="ECO:0007669"/>
    <property type="project" value="TreeGrafter"/>
</dbReference>
<sequence>MSMIIAGPGGVTVKFFREGSDGDLSYLPNSSPNRLSPPESPTTPVTGNNETRRQDHHFQSAFGTRDQGLSNSTDVSGIVPDEASVQYSFTPNYSPSKAFNRGDSSPIARRHNGNINTSILFSPSVGETPSTVANVSHTPTAADLPIRRGLSEPGLTKREAFLLRSYIDKLAPWSDPCDPARHFATEVPRRALQVPMILYGILALSSRHQASITASDDVEASFYHGRCLELVISALSCPEDSYDDALLAAVVICRLYEEFDIRDDTRCHLLGTSQLLNTMATFSSSGGLAEAASWLSLRQAIYSTLVLQEPWALKLENYERSSVFRLENDAAYANVIILLMAKILSLTYSTDTSTVTKEALERIEIKVDEWNNSKPELFRPIYFQDADLEKGEAIPDIQMLNSAQVIGLQYYHGSKILLILMRASSSRSSGYEAARQSRNAEASLLSPPQIHLTYSTHQSMVRTHLAMIIGLANSNLFVENANFLASHFLKICGYCFSNPVQRQAVIQFLVRTEQAMGWRTTDTIAALKAQWRDLDAL</sequence>
<dbReference type="OrthoDB" id="4525710at2759"/>
<evidence type="ECO:0000313" key="5">
    <source>
        <dbReference type="Proteomes" id="UP000799772"/>
    </source>
</evidence>
<keyword evidence="2" id="KW-0539">Nucleus</keyword>
<evidence type="ECO:0000313" key="4">
    <source>
        <dbReference type="EMBL" id="KAF2097946.1"/>
    </source>
</evidence>
<evidence type="ECO:0000256" key="2">
    <source>
        <dbReference type="ARBA" id="ARBA00023242"/>
    </source>
</evidence>
<dbReference type="Proteomes" id="UP000799772">
    <property type="component" value="Unassembled WGS sequence"/>
</dbReference>
<dbReference type="GO" id="GO:0005634">
    <property type="term" value="C:nucleus"/>
    <property type="evidence" value="ECO:0007669"/>
    <property type="project" value="UniProtKB-SubCell"/>
</dbReference>
<name>A0A9P4M4P6_9PEZI</name>
<dbReference type="EMBL" id="ML978127">
    <property type="protein sequence ID" value="KAF2097946.1"/>
    <property type="molecule type" value="Genomic_DNA"/>
</dbReference>
<proteinExistence type="predicted"/>